<feature type="compositionally biased region" description="Basic and acidic residues" evidence="7">
    <location>
        <begin position="536"/>
        <end position="550"/>
    </location>
</feature>
<feature type="transmembrane region" description="Helical" evidence="8">
    <location>
        <begin position="334"/>
        <end position="353"/>
    </location>
</feature>
<dbReference type="PANTHER" id="PTHR23513:SF11">
    <property type="entry name" value="STAPHYLOFERRIN A TRANSPORTER"/>
    <property type="match status" value="1"/>
</dbReference>
<evidence type="ECO:0000313" key="10">
    <source>
        <dbReference type="EMBL" id="MBB3890797.1"/>
    </source>
</evidence>
<feature type="region of interest" description="Disordered" evidence="7">
    <location>
        <begin position="536"/>
        <end position="567"/>
    </location>
</feature>
<evidence type="ECO:0000256" key="2">
    <source>
        <dbReference type="ARBA" id="ARBA00022448"/>
    </source>
</evidence>
<feature type="transmembrane region" description="Helical" evidence="8">
    <location>
        <begin position="127"/>
        <end position="146"/>
    </location>
</feature>
<dbReference type="InterPro" id="IPR036259">
    <property type="entry name" value="MFS_trans_sf"/>
</dbReference>
<evidence type="ECO:0000313" key="11">
    <source>
        <dbReference type="Proteomes" id="UP000530564"/>
    </source>
</evidence>
<dbReference type="Gene3D" id="1.20.1250.20">
    <property type="entry name" value="MFS general substrate transporter like domains"/>
    <property type="match status" value="1"/>
</dbReference>
<feature type="transmembrane region" description="Helical" evidence="8">
    <location>
        <begin position="365"/>
        <end position="386"/>
    </location>
</feature>
<keyword evidence="2" id="KW-0813">Transport</keyword>
<evidence type="ECO:0000256" key="4">
    <source>
        <dbReference type="ARBA" id="ARBA00022692"/>
    </source>
</evidence>
<dbReference type="SUPFAM" id="SSF103473">
    <property type="entry name" value="MFS general substrate transporter"/>
    <property type="match status" value="1"/>
</dbReference>
<dbReference type="PANTHER" id="PTHR23513">
    <property type="entry name" value="INTEGRAL MEMBRANE EFFLUX PROTEIN-RELATED"/>
    <property type="match status" value="1"/>
</dbReference>
<accession>A0A840A0A9</accession>
<reference evidence="10 11" key="1">
    <citation type="submission" date="2020-08" db="EMBL/GenBank/DDBJ databases">
        <title>Genomic Encyclopedia of Type Strains, Phase IV (KMG-IV): sequencing the most valuable type-strain genomes for metagenomic binning, comparative biology and taxonomic classification.</title>
        <authorList>
            <person name="Goeker M."/>
        </authorList>
    </citation>
    <scope>NUCLEOTIDE SEQUENCE [LARGE SCALE GENOMIC DNA]</scope>
    <source>
        <strain evidence="10 11">DSM 21793</strain>
    </source>
</reference>
<keyword evidence="6 8" id="KW-0472">Membrane</keyword>
<feature type="transmembrane region" description="Helical" evidence="8">
    <location>
        <begin position="243"/>
        <end position="265"/>
    </location>
</feature>
<feature type="transmembrane region" description="Helical" evidence="8">
    <location>
        <begin position="66"/>
        <end position="86"/>
    </location>
</feature>
<protein>
    <submittedName>
        <fullName evidence="10">MFS family permease</fullName>
    </submittedName>
</protein>
<feature type="transmembrane region" description="Helical" evidence="8">
    <location>
        <begin position="277"/>
        <end position="295"/>
    </location>
</feature>
<comment type="caution">
    <text evidence="10">The sequence shown here is derived from an EMBL/GenBank/DDBJ whole genome shotgun (WGS) entry which is preliminary data.</text>
</comment>
<dbReference type="AlphaFoldDB" id="A0A840A0A9"/>
<name>A0A840A0A9_9CAUL</name>
<evidence type="ECO:0000256" key="7">
    <source>
        <dbReference type="SAM" id="MobiDB-lite"/>
    </source>
</evidence>
<evidence type="ECO:0000256" key="1">
    <source>
        <dbReference type="ARBA" id="ARBA00004651"/>
    </source>
</evidence>
<gene>
    <name evidence="10" type="ORF">GGQ61_001514</name>
</gene>
<feature type="transmembrane region" description="Helical" evidence="8">
    <location>
        <begin position="98"/>
        <end position="121"/>
    </location>
</feature>
<dbReference type="Proteomes" id="UP000530564">
    <property type="component" value="Unassembled WGS sequence"/>
</dbReference>
<comment type="subcellular location">
    <subcellularLocation>
        <location evidence="1">Cell membrane</location>
        <topology evidence="1">Multi-pass membrane protein</topology>
    </subcellularLocation>
</comment>
<evidence type="ECO:0000256" key="3">
    <source>
        <dbReference type="ARBA" id="ARBA00022475"/>
    </source>
</evidence>
<dbReference type="Pfam" id="PF05977">
    <property type="entry name" value="MFS_3"/>
    <property type="match status" value="1"/>
</dbReference>
<feature type="transmembrane region" description="Helical" evidence="8">
    <location>
        <begin position="36"/>
        <end position="60"/>
    </location>
</feature>
<organism evidence="10 11">
    <name type="scientific">Phenylobacterium haematophilum</name>
    <dbReference type="NCBI Taxonomy" id="98513"/>
    <lineage>
        <taxon>Bacteria</taxon>
        <taxon>Pseudomonadati</taxon>
        <taxon>Pseudomonadota</taxon>
        <taxon>Alphaproteobacteria</taxon>
        <taxon>Caulobacterales</taxon>
        <taxon>Caulobacteraceae</taxon>
        <taxon>Phenylobacterium</taxon>
    </lineage>
</organism>
<keyword evidence="11" id="KW-1185">Reference proteome</keyword>
<dbReference type="GO" id="GO:0022857">
    <property type="term" value="F:transmembrane transporter activity"/>
    <property type="evidence" value="ECO:0007669"/>
    <property type="project" value="InterPro"/>
</dbReference>
<feature type="region of interest" description="Disordered" evidence="7">
    <location>
        <begin position="1"/>
        <end position="23"/>
    </location>
</feature>
<dbReference type="InterPro" id="IPR020846">
    <property type="entry name" value="MFS_dom"/>
</dbReference>
<feature type="transmembrane region" description="Helical" evidence="8">
    <location>
        <begin position="182"/>
        <end position="208"/>
    </location>
</feature>
<dbReference type="InterPro" id="IPR010290">
    <property type="entry name" value="TM_effector"/>
</dbReference>
<feature type="transmembrane region" description="Helical" evidence="8">
    <location>
        <begin position="307"/>
        <end position="328"/>
    </location>
</feature>
<proteinExistence type="predicted"/>
<evidence type="ECO:0000256" key="5">
    <source>
        <dbReference type="ARBA" id="ARBA00022989"/>
    </source>
</evidence>
<dbReference type="CDD" id="cd06173">
    <property type="entry name" value="MFS_MefA_like"/>
    <property type="match status" value="1"/>
</dbReference>
<keyword evidence="5 8" id="KW-1133">Transmembrane helix</keyword>
<keyword evidence="3" id="KW-1003">Cell membrane</keyword>
<dbReference type="GO" id="GO:0005886">
    <property type="term" value="C:plasma membrane"/>
    <property type="evidence" value="ECO:0007669"/>
    <property type="project" value="UniProtKB-SubCell"/>
</dbReference>
<evidence type="ECO:0000259" key="9">
    <source>
        <dbReference type="PROSITE" id="PS50850"/>
    </source>
</evidence>
<dbReference type="PROSITE" id="PS50850">
    <property type="entry name" value="MFS"/>
    <property type="match status" value="1"/>
</dbReference>
<dbReference type="RefSeq" id="WP_183771201.1">
    <property type="nucleotide sequence ID" value="NZ_JACIDK010000002.1"/>
</dbReference>
<evidence type="ECO:0000256" key="8">
    <source>
        <dbReference type="SAM" id="Phobius"/>
    </source>
</evidence>
<dbReference type="EMBL" id="JACIDK010000002">
    <property type="protein sequence ID" value="MBB3890797.1"/>
    <property type="molecule type" value="Genomic_DNA"/>
</dbReference>
<keyword evidence="4 8" id="KW-0812">Transmembrane</keyword>
<evidence type="ECO:0000256" key="6">
    <source>
        <dbReference type="ARBA" id="ARBA00023136"/>
    </source>
</evidence>
<feature type="domain" description="Major facilitator superfamily (MFS) profile" evidence="9">
    <location>
        <begin position="33"/>
        <end position="419"/>
    </location>
</feature>
<sequence>MNRPLGSDNASSSTSDERPEPAPTLLSPFASPIFRAIWLASLVSNFGGMIQSVGASWLMTSIGSDSMVALVQAAITLPIMFLSLPAGALADTVDRRKMLLAAQGFMLAMSMGLAACAALGWITPWSLLFFTFMIGCGASMNAPAWQASVGDMVPRRDLAGAIALNSMGFNLARSVGPAIGGVIVAAAGAAAAIFVNTFSYIGILLVLAKWKPEPKVEHLPRETLWAAMGAGLRYGVMSGPLKLVMTRALVFGVAGSAVLALMPLVARDTLGGGPQTYGLLLGAFGVGAVGGGLATTRLRSRAANEHIIMGSCIAFGLAAIALGLSSWLAVSMAALALGGAAWVLGLSTLNVTVQMSAPRWVVARALALYQLAAFGGMALGSWLWGVTAEREGLTLALAGAGLLQLACAALGLRFPLPSTHGLNLDPAGGWTAPSLPAQITPSSGPVAITIEYDIPEQHTAAFLRLMAERRLARRRDGARGWTLLRDLGEPEIWIERYQSPTWLDYLRHNQRVTQADRKIAEGLVALHRGPDRPKVRRWLESPARAVREEPGPPPPLSEPLTDPHQTS</sequence>